<sequence length="1387" mass="153854">MSEQTLQDEFAALALHEQIVLAQLALIGEPTGRTALLDQLRAANILDGERRKLTVASVDDVIHKLERLAFVSVVTGRGFVCNAKLRWPALRYAIEQHMLDDLCQAYEMQAPLRQTWNSMEPRSYRAGIARLRMGYLRGHTPQQIQPLLAFCLGSYEAAQLHPVLEIFGRPFEPEMLAQVHPLLRDDVLVLLLQAAQYAPASAPAIRLYCQQHQQSRQAAGDDISMELRMALAEDAILCGRCDAAERYLEHTEGWQSQFLAASVQLLRGDSGKALSGYEVALKILRRETGKRTRLFSGMGSYLYMLALLRSDDAKHRKAAGAYLELAVRASPNLDSAIHQQIDLLRQIRAGTMAAEVAARLAWGSQLQTQVFQCLLYFWLSLPQLAERRAEMEDALALAEAAGYLLLAAQLASLLGALGDPTRQQQAQALRKQAGLCDLSSWFERQEAWQRQLTALINLQQPAASDSSAATRLAWLLSYDARYGLHEISPVEQKRDARGHWSKGRAVGLKRLRFETEQFDYLTPQDIRATEAIAVAHRSYYSSGLSYEIDAQRAAPLLVGHPLLFWKDAADTRVELLAGAPELLITKQAGSLELRLQPPIPDDSALVIISRETPTRLRVISILDEHRRIAAIVGSGLVVPARAEAQVLEAISAMSSMVTVQSEIGGAAPDMLQLEADTRLHLHLLPYQHGLKLQILVRPLANGAYYAPGAGAANVIAEIDGKPARATRQLADEKETERQLIERCAVLAEAEQDHDEWLLAQPALCLQLLAELQELPADSLVLAWPEGQPFALTAQASTRQLRLAIKSNKDWFAASGELQVAEDQVIDLKTLLELMRNSQSRFVELSEGRYLALTDALHRRLQQVAAYGELQGDGIRLHPLAAFSLEELAAEVGTLKSDKRWKQHLEQMAARAAFQPQLPSTLQAELRDYQLEGYNWLARLAHWGVGACLADDMGLGKTLQTLALMLARAPQGPALVVAPTSVCLNWISEAARFAPTLRVLQFGSGDRAAMLGDLQPFDVVVTSYGLLQLEAARFAGVQWHTIVLDEAQAIKNGATKRSQAVMALQGEFRMVATGTPLENHLGELWNLFRFINPGLLGSLDQFNLRFAGPIERQQDHRAEVGARNRLRRLIQPFMLRRTKAQVLSELPARTEITLEVDLSPEEATLYESLRRAALEKLAQAEGPAEKKSMQILAEIMKLRRACCNPQLVAPELGLASSKLAAFSHLLLGLLENRHKVLVFSQFVDHLALIRAHLDQQNISYQYLDGATPMAERKKRVDLFQSGQGDVFLISLKAGGVGINLTAADYVIHMDPWWNPAVEDQASDRAHRMGQLRPVTIYRLVARHTIEQGIVDLHQHKRDLADSLLEGADVSGRMSASEMLAMLQEGLRK</sequence>
<evidence type="ECO:0000313" key="5">
    <source>
        <dbReference type="Proteomes" id="UP000478090"/>
    </source>
</evidence>
<dbReference type="Pfam" id="PF00271">
    <property type="entry name" value="Helicase_C"/>
    <property type="match status" value="1"/>
</dbReference>
<organism evidence="4 5">
    <name type="scientific">Duganella qianjiadongensis</name>
    <dbReference type="NCBI Taxonomy" id="2692176"/>
    <lineage>
        <taxon>Bacteria</taxon>
        <taxon>Pseudomonadati</taxon>
        <taxon>Pseudomonadota</taxon>
        <taxon>Betaproteobacteria</taxon>
        <taxon>Burkholderiales</taxon>
        <taxon>Oxalobacteraceae</taxon>
        <taxon>Telluria group</taxon>
        <taxon>Duganella</taxon>
    </lineage>
</organism>
<dbReference type="SUPFAM" id="SSF52540">
    <property type="entry name" value="P-loop containing nucleoside triphosphate hydrolases"/>
    <property type="match status" value="2"/>
</dbReference>
<evidence type="ECO:0000256" key="1">
    <source>
        <dbReference type="ARBA" id="ARBA00022801"/>
    </source>
</evidence>
<keyword evidence="4" id="KW-0547">Nucleotide-binding</keyword>
<protein>
    <submittedName>
        <fullName evidence="4">ATP-dependent helicase</fullName>
    </submittedName>
</protein>
<evidence type="ECO:0000313" key="4">
    <source>
        <dbReference type="EMBL" id="MYM41810.1"/>
    </source>
</evidence>
<dbReference type="Pfam" id="PF00176">
    <property type="entry name" value="SNF2-rel_dom"/>
    <property type="match status" value="1"/>
</dbReference>
<dbReference type="SMART" id="SM00490">
    <property type="entry name" value="HELICc"/>
    <property type="match status" value="1"/>
</dbReference>
<dbReference type="Gene3D" id="3.40.50.10810">
    <property type="entry name" value="Tandem AAA-ATPase domain"/>
    <property type="match status" value="1"/>
</dbReference>
<accession>A0ABW9VQQ6</accession>
<dbReference type="PANTHER" id="PTHR10799">
    <property type="entry name" value="SNF2/RAD54 HELICASE FAMILY"/>
    <property type="match status" value="1"/>
</dbReference>
<evidence type="ECO:0000259" key="2">
    <source>
        <dbReference type="PROSITE" id="PS51192"/>
    </source>
</evidence>
<dbReference type="InterPro" id="IPR027417">
    <property type="entry name" value="P-loop_NTPase"/>
</dbReference>
<keyword evidence="4" id="KW-0347">Helicase</keyword>
<dbReference type="EMBL" id="WWCM01000023">
    <property type="protein sequence ID" value="MYM41810.1"/>
    <property type="molecule type" value="Genomic_DNA"/>
</dbReference>
<dbReference type="SMART" id="SM00487">
    <property type="entry name" value="DEXDc"/>
    <property type="match status" value="1"/>
</dbReference>
<comment type="caution">
    <text evidence="4">The sequence shown here is derived from an EMBL/GenBank/DDBJ whole genome shotgun (WGS) entry which is preliminary data.</text>
</comment>
<dbReference type="CDD" id="cd18012">
    <property type="entry name" value="DEXQc_arch_SWI2_SNF2"/>
    <property type="match status" value="1"/>
</dbReference>
<dbReference type="RefSeq" id="WP_161041075.1">
    <property type="nucleotide sequence ID" value="NZ_WWCM01000023.1"/>
</dbReference>
<dbReference type="InterPro" id="IPR014001">
    <property type="entry name" value="Helicase_ATP-bd"/>
</dbReference>
<dbReference type="PROSITE" id="PS51194">
    <property type="entry name" value="HELICASE_CTER"/>
    <property type="match status" value="1"/>
</dbReference>
<dbReference type="InterPro" id="IPR049730">
    <property type="entry name" value="SNF2/RAD54-like_C"/>
</dbReference>
<dbReference type="Proteomes" id="UP000478090">
    <property type="component" value="Unassembled WGS sequence"/>
</dbReference>
<name>A0ABW9VQQ6_9BURK</name>
<dbReference type="CDD" id="cd18793">
    <property type="entry name" value="SF2_C_SNF"/>
    <property type="match status" value="1"/>
</dbReference>
<dbReference type="InterPro" id="IPR000330">
    <property type="entry name" value="SNF2_N"/>
</dbReference>
<keyword evidence="5" id="KW-1185">Reference proteome</keyword>
<keyword evidence="1" id="KW-0378">Hydrolase</keyword>
<feature type="domain" description="Helicase ATP-binding" evidence="2">
    <location>
        <begin position="937"/>
        <end position="1093"/>
    </location>
</feature>
<proteinExistence type="predicted"/>
<gene>
    <name evidence="4" type="ORF">GTP27_21110</name>
</gene>
<keyword evidence="4" id="KW-0067">ATP-binding</keyword>
<evidence type="ECO:0000259" key="3">
    <source>
        <dbReference type="PROSITE" id="PS51194"/>
    </source>
</evidence>
<dbReference type="InterPro" id="IPR001650">
    <property type="entry name" value="Helicase_C-like"/>
</dbReference>
<dbReference type="Gene3D" id="3.40.50.300">
    <property type="entry name" value="P-loop containing nucleotide triphosphate hydrolases"/>
    <property type="match status" value="1"/>
</dbReference>
<feature type="domain" description="Helicase C-terminal" evidence="3">
    <location>
        <begin position="1220"/>
        <end position="1387"/>
    </location>
</feature>
<dbReference type="PROSITE" id="PS51192">
    <property type="entry name" value="HELICASE_ATP_BIND_1"/>
    <property type="match status" value="1"/>
</dbReference>
<dbReference type="GO" id="GO:0004386">
    <property type="term" value="F:helicase activity"/>
    <property type="evidence" value="ECO:0007669"/>
    <property type="project" value="UniProtKB-KW"/>
</dbReference>
<reference evidence="4 5" key="1">
    <citation type="submission" date="2019-12" db="EMBL/GenBank/DDBJ databases">
        <title>Novel species isolated from a subtropical stream in China.</title>
        <authorList>
            <person name="Lu H."/>
        </authorList>
    </citation>
    <scope>NUCLEOTIDE SEQUENCE [LARGE SCALE GENOMIC DNA]</scope>
    <source>
        <strain evidence="4 5">CY13W</strain>
    </source>
</reference>
<dbReference type="InterPro" id="IPR038718">
    <property type="entry name" value="SNF2-like_sf"/>
</dbReference>